<dbReference type="AlphaFoldDB" id="A0A3Q3XGF6"/>
<reference evidence="3" key="2">
    <citation type="submission" date="2025-09" db="UniProtKB">
        <authorList>
            <consortium name="Ensembl"/>
        </authorList>
    </citation>
    <scope>IDENTIFICATION</scope>
</reference>
<feature type="domain" description="Ig-like" evidence="2">
    <location>
        <begin position="30"/>
        <end position="126"/>
    </location>
</feature>
<dbReference type="PROSITE" id="PS50835">
    <property type="entry name" value="IG_LIKE"/>
    <property type="match status" value="1"/>
</dbReference>
<evidence type="ECO:0000313" key="4">
    <source>
        <dbReference type="Proteomes" id="UP000261620"/>
    </source>
</evidence>
<dbReference type="InterPro" id="IPR003006">
    <property type="entry name" value="Ig/MHC_CS"/>
</dbReference>
<dbReference type="InterPro" id="IPR050380">
    <property type="entry name" value="Immune_Resp_Modulators"/>
</dbReference>
<protein>
    <recommendedName>
        <fullName evidence="2">Ig-like domain-containing protein</fullName>
    </recommendedName>
</protein>
<sequence>MSFNIFCCTFICGRRPNCSLMLAGGEKLRPKVFMLPPIEHTKKEMVTLSCYVTDFFPQEVFVSWLVDDEELNPNYPFYTTNAVETDGSYFVYGQLSVPLAEWKQKDVVYSCLVHHESVASTNSKSK</sequence>
<dbReference type="SMART" id="SM00407">
    <property type="entry name" value="IGc1"/>
    <property type="match status" value="1"/>
</dbReference>
<dbReference type="STRING" id="94237.ENSMMOP00000022106"/>
<dbReference type="InterPro" id="IPR007110">
    <property type="entry name" value="Ig-like_dom"/>
</dbReference>
<dbReference type="CDD" id="cd05768">
    <property type="entry name" value="IgC1_CH3_IgAGD_CH4_IgAEM"/>
    <property type="match status" value="1"/>
</dbReference>
<dbReference type="InterPro" id="IPR013783">
    <property type="entry name" value="Ig-like_fold"/>
</dbReference>
<dbReference type="Ensembl" id="ENSMMOT00000022471.1">
    <property type="protein sequence ID" value="ENSMMOP00000022106.1"/>
    <property type="gene ID" value="ENSMMOG00000016793.1"/>
</dbReference>
<reference evidence="3" key="1">
    <citation type="submission" date="2025-08" db="UniProtKB">
        <authorList>
            <consortium name="Ensembl"/>
        </authorList>
    </citation>
    <scope>IDENTIFICATION</scope>
</reference>
<keyword evidence="4" id="KW-1185">Reference proteome</keyword>
<evidence type="ECO:0000259" key="2">
    <source>
        <dbReference type="PROSITE" id="PS50835"/>
    </source>
</evidence>
<dbReference type="InterPro" id="IPR036179">
    <property type="entry name" value="Ig-like_dom_sf"/>
</dbReference>
<dbReference type="Proteomes" id="UP000261620">
    <property type="component" value="Unplaced"/>
</dbReference>
<dbReference type="FunFam" id="2.60.40.10:FF:000463">
    <property type="entry name" value="Immunoglobulin heavy constant gamma 1"/>
    <property type="match status" value="1"/>
</dbReference>
<name>A0A3Q3XGF6_MOLML</name>
<dbReference type="SUPFAM" id="SSF48726">
    <property type="entry name" value="Immunoglobulin"/>
    <property type="match status" value="1"/>
</dbReference>
<dbReference type="Gene3D" id="2.60.40.10">
    <property type="entry name" value="Immunoglobulins"/>
    <property type="match status" value="1"/>
</dbReference>
<organism evidence="3 4">
    <name type="scientific">Mola mola</name>
    <name type="common">Ocean sunfish</name>
    <name type="synonym">Tetraodon mola</name>
    <dbReference type="NCBI Taxonomy" id="94237"/>
    <lineage>
        <taxon>Eukaryota</taxon>
        <taxon>Metazoa</taxon>
        <taxon>Chordata</taxon>
        <taxon>Craniata</taxon>
        <taxon>Vertebrata</taxon>
        <taxon>Euteleostomi</taxon>
        <taxon>Actinopterygii</taxon>
        <taxon>Neopterygii</taxon>
        <taxon>Teleostei</taxon>
        <taxon>Neoteleostei</taxon>
        <taxon>Acanthomorphata</taxon>
        <taxon>Eupercaria</taxon>
        <taxon>Tetraodontiformes</taxon>
        <taxon>Molidae</taxon>
        <taxon>Mola</taxon>
    </lineage>
</organism>
<evidence type="ECO:0000313" key="3">
    <source>
        <dbReference type="Ensembl" id="ENSMMOP00000022106.1"/>
    </source>
</evidence>
<evidence type="ECO:0000256" key="1">
    <source>
        <dbReference type="ARBA" id="ARBA00023319"/>
    </source>
</evidence>
<dbReference type="PANTHER" id="PTHR23411">
    <property type="entry name" value="TAPASIN"/>
    <property type="match status" value="1"/>
</dbReference>
<dbReference type="PROSITE" id="PS00290">
    <property type="entry name" value="IG_MHC"/>
    <property type="match status" value="1"/>
</dbReference>
<dbReference type="OMA" id="RDIVVEW"/>
<dbReference type="InterPro" id="IPR003597">
    <property type="entry name" value="Ig_C1-set"/>
</dbReference>
<accession>A0A3Q3XGF6</accession>
<proteinExistence type="predicted"/>
<keyword evidence="1" id="KW-0393">Immunoglobulin domain</keyword>
<dbReference type="Pfam" id="PF07654">
    <property type="entry name" value="C1-set"/>
    <property type="match status" value="1"/>
</dbReference>